<keyword evidence="3" id="KW-0540">Nuclease</keyword>
<dbReference type="CDD" id="cd16964">
    <property type="entry name" value="YqgF"/>
    <property type="match status" value="1"/>
</dbReference>
<protein>
    <recommendedName>
        <fullName evidence="5">YqgF/RNase H-like domain-containing protein</fullName>
    </recommendedName>
</protein>
<dbReference type="NCBIfam" id="TIGR00250">
    <property type="entry name" value="RNAse_H_YqgF"/>
    <property type="match status" value="1"/>
</dbReference>
<reference evidence="6" key="1">
    <citation type="submission" date="2021-01" db="UniProtKB">
        <authorList>
            <consortium name="EnsemblPlants"/>
        </authorList>
    </citation>
    <scope>IDENTIFICATION</scope>
</reference>
<evidence type="ECO:0000313" key="7">
    <source>
        <dbReference type="Proteomes" id="UP000594263"/>
    </source>
</evidence>
<name>A0A7N0V0F0_KALFE</name>
<evidence type="ECO:0000256" key="4">
    <source>
        <dbReference type="ARBA" id="ARBA00022801"/>
    </source>
</evidence>
<accession>A0A7N0V0F0</accession>
<dbReference type="InterPro" id="IPR037027">
    <property type="entry name" value="YqgF/RNaseH-like_dom_sf"/>
</dbReference>
<dbReference type="Gene3D" id="3.30.420.140">
    <property type="entry name" value="YqgF/RNase H-like domain"/>
    <property type="match status" value="1"/>
</dbReference>
<evidence type="ECO:0000256" key="2">
    <source>
        <dbReference type="ARBA" id="ARBA00022517"/>
    </source>
</evidence>
<dbReference type="PANTHER" id="PTHR33317:SF4">
    <property type="entry name" value="POLYNUCLEOTIDYL TRANSFERASE, RIBONUCLEASE H-LIKE SUPERFAMILY PROTEIN"/>
    <property type="match status" value="1"/>
</dbReference>
<dbReference type="GO" id="GO:0000967">
    <property type="term" value="P:rRNA 5'-end processing"/>
    <property type="evidence" value="ECO:0007669"/>
    <property type="project" value="TreeGrafter"/>
</dbReference>
<dbReference type="PANTHER" id="PTHR33317">
    <property type="entry name" value="POLYNUCLEOTIDYL TRANSFERASE, RIBONUCLEASE H-LIKE SUPERFAMILY PROTEIN"/>
    <property type="match status" value="1"/>
</dbReference>
<evidence type="ECO:0000256" key="1">
    <source>
        <dbReference type="ARBA" id="ARBA00022490"/>
    </source>
</evidence>
<dbReference type="Gramene" id="Kaladp0093s0083.1.v1.1">
    <property type="protein sequence ID" value="Kaladp0093s0083.1.v1.1"/>
    <property type="gene ID" value="Kaladp0093s0083.v1.1"/>
</dbReference>
<dbReference type="InterPro" id="IPR005227">
    <property type="entry name" value="YqgF"/>
</dbReference>
<dbReference type="AlphaFoldDB" id="A0A7N0V0F0"/>
<evidence type="ECO:0000259" key="5">
    <source>
        <dbReference type="SMART" id="SM00732"/>
    </source>
</evidence>
<keyword evidence="4" id="KW-0378">Hydrolase</keyword>
<dbReference type="Proteomes" id="UP000594263">
    <property type="component" value="Unplaced"/>
</dbReference>
<dbReference type="SUPFAM" id="SSF53098">
    <property type="entry name" value="Ribonuclease H-like"/>
    <property type="match status" value="1"/>
</dbReference>
<dbReference type="FunFam" id="3.30.420.140:FF:000009">
    <property type="entry name" value="Holliday junction resolvase"/>
    <property type="match status" value="1"/>
</dbReference>
<keyword evidence="1" id="KW-0963">Cytoplasm</keyword>
<dbReference type="OMA" id="DFMIDMG"/>
<dbReference type="GO" id="GO:0004518">
    <property type="term" value="F:nuclease activity"/>
    <property type="evidence" value="ECO:0007669"/>
    <property type="project" value="UniProtKB-KW"/>
</dbReference>
<keyword evidence="7" id="KW-1185">Reference proteome</keyword>
<keyword evidence="2" id="KW-0690">Ribosome biogenesis</keyword>
<dbReference type="InterPro" id="IPR006641">
    <property type="entry name" value="YqgF/RNaseH-like_dom"/>
</dbReference>
<proteinExistence type="inferred from homology"/>
<dbReference type="GO" id="GO:0016787">
    <property type="term" value="F:hydrolase activity"/>
    <property type="evidence" value="ECO:0007669"/>
    <property type="project" value="UniProtKB-KW"/>
</dbReference>
<sequence>MALASSSLPSNILPLLLSQPLQSKTPFPVSASFPSSISPSSNRVPGMRVSLIDEIPPNAARRSSDPQWRGGFSLGVDIGLARTGLALSKGYSVRPLTVLKLRGQKLDLKLIEIAEEHEADEFIIGLPRSLDGRETPQSNKVRAIAGRFAVQAAERGWRVYLQDEHGTSTEAVDRMINLGVRISDQQGSIDAYAAMMILERYYSLSGKEVELVLPKSLELQEKLRRGPPEDIDFI</sequence>
<organism evidence="6 7">
    <name type="scientific">Kalanchoe fedtschenkoi</name>
    <name type="common">Lavender scallops</name>
    <name type="synonym">South American air plant</name>
    <dbReference type="NCBI Taxonomy" id="63787"/>
    <lineage>
        <taxon>Eukaryota</taxon>
        <taxon>Viridiplantae</taxon>
        <taxon>Streptophyta</taxon>
        <taxon>Embryophyta</taxon>
        <taxon>Tracheophyta</taxon>
        <taxon>Spermatophyta</taxon>
        <taxon>Magnoliopsida</taxon>
        <taxon>eudicotyledons</taxon>
        <taxon>Gunneridae</taxon>
        <taxon>Pentapetalae</taxon>
        <taxon>Saxifragales</taxon>
        <taxon>Crassulaceae</taxon>
        <taxon>Kalanchoe</taxon>
    </lineage>
</organism>
<dbReference type="SMART" id="SM00732">
    <property type="entry name" value="YqgFc"/>
    <property type="match status" value="1"/>
</dbReference>
<dbReference type="InterPro" id="IPR012337">
    <property type="entry name" value="RNaseH-like_sf"/>
</dbReference>
<dbReference type="HAMAP" id="MF_00651">
    <property type="entry name" value="Nuclease_YqgF"/>
    <property type="match status" value="1"/>
</dbReference>
<feature type="domain" description="YqgF/RNase H-like" evidence="5">
    <location>
        <begin position="71"/>
        <end position="171"/>
    </location>
</feature>
<evidence type="ECO:0000256" key="3">
    <source>
        <dbReference type="ARBA" id="ARBA00022722"/>
    </source>
</evidence>
<evidence type="ECO:0000313" key="6">
    <source>
        <dbReference type="EnsemblPlants" id="Kaladp0093s0083.1.v1.1"/>
    </source>
</evidence>
<dbReference type="Pfam" id="PF03652">
    <property type="entry name" value="RuvX"/>
    <property type="match status" value="1"/>
</dbReference>
<dbReference type="EnsemblPlants" id="Kaladp0093s0083.1.v1.1">
    <property type="protein sequence ID" value="Kaladp0093s0083.1.v1.1"/>
    <property type="gene ID" value="Kaladp0093s0083.v1.1"/>
</dbReference>